<gene>
    <name evidence="5" type="ORF">CXU09_06965</name>
</gene>
<dbReference type="Pfam" id="PF01613">
    <property type="entry name" value="Flavin_Reduct"/>
    <property type="match status" value="1"/>
</dbReference>
<reference evidence="5 6" key="1">
    <citation type="journal article" date="2017" name="BMC Genomics">
        <title>Genome sequencing of 39 Akkermansia muciniphila isolates reveals its population structure, genomic and functional diverisity, and global distribution in mammalian gut microbiotas.</title>
        <authorList>
            <person name="Guo X."/>
            <person name="Li S."/>
            <person name="Zhang J."/>
            <person name="Wu F."/>
            <person name="Li X."/>
            <person name="Wu D."/>
            <person name="Zhang M."/>
            <person name="Ou Z."/>
            <person name="Jie Z."/>
            <person name="Yan Q."/>
            <person name="Li P."/>
            <person name="Yi J."/>
            <person name="Peng Y."/>
        </authorList>
    </citation>
    <scope>NUCLEOTIDE SEQUENCE [LARGE SCALE GENOMIC DNA]</scope>
    <source>
        <strain evidence="5 6">GP43</strain>
    </source>
</reference>
<dbReference type="SMART" id="SM00903">
    <property type="entry name" value="Flavin_Reduct"/>
    <property type="match status" value="1"/>
</dbReference>
<dbReference type="GO" id="GO:0016646">
    <property type="term" value="F:oxidoreductase activity, acting on the CH-NH group of donors, NAD or NADP as acceptor"/>
    <property type="evidence" value="ECO:0007669"/>
    <property type="project" value="UniProtKB-ARBA"/>
</dbReference>
<dbReference type="PANTHER" id="PTHR43567">
    <property type="entry name" value="FLAVOREDOXIN-RELATED-RELATED"/>
    <property type="match status" value="1"/>
</dbReference>
<dbReference type="Proteomes" id="UP000235914">
    <property type="component" value="Unassembled WGS sequence"/>
</dbReference>
<feature type="domain" description="Flavin reductase like" evidence="4">
    <location>
        <begin position="14"/>
        <end position="160"/>
    </location>
</feature>
<keyword evidence="2" id="KW-0285">Flavoprotein</keyword>
<dbReference type="RefSeq" id="WP_102735642.1">
    <property type="nucleotide sequence ID" value="NZ_PJKN01000003.1"/>
</dbReference>
<dbReference type="AlphaFoldDB" id="A0AAP8NML4"/>
<evidence type="ECO:0000259" key="4">
    <source>
        <dbReference type="SMART" id="SM00903"/>
    </source>
</evidence>
<name>A0AAP8NML4_9BACT</name>
<proteinExistence type="inferred from homology"/>
<comment type="cofactor">
    <cofactor evidence="1">
        <name>FMN</name>
        <dbReference type="ChEBI" id="CHEBI:58210"/>
    </cofactor>
</comment>
<evidence type="ECO:0000256" key="2">
    <source>
        <dbReference type="ARBA" id="ARBA00022630"/>
    </source>
</evidence>
<evidence type="ECO:0000313" key="5">
    <source>
        <dbReference type="EMBL" id="PNC56347.1"/>
    </source>
</evidence>
<dbReference type="GO" id="GO:0010181">
    <property type="term" value="F:FMN binding"/>
    <property type="evidence" value="ECO:0007669"/>
    <property type="project" value="InterPro"/>
</dbReference>
<dbReference type="InterPro" id="IPR052174">
    <property type="entry name" value="Flavoredoxin"/>
</dbReference>
<dbReference type="PANTHER" id="PTHR43567:SF1">
    <property type="entry name" value="FLAVOREDOXIN"/>
    <property type="match status" value="1"/>
</dbReference>
<dbReference type="SUPFAM" id="SSF50475">
    <property type="entry name" value="FMN-binding split barrel"/>
    <property type="match status" value="1"/>
</dbReference>
<accession>A0AAP8NML4</accession>
<sequence>MKEINIGQATAITSPNPLVLVCTKKENGMLNMAPVSFFMYSSFNPPMLAFAMGKTANSGENIRKTGKAVLASPGVSLKDAVMAYGSKNGGQIDKLKEFPVALQNIDGTDIQIPEDSPIAFVASLAETVESGDHYLYLCNIDKIVADKTKEALFAWNGYAKVAPAQEK</sequence>
<comment type="caution">
    <text evidence="5">The sequence shown here is derived from an EMBL/GenBank/DDBJ whole genome shotgun (WGS) entry which is preliminary data.</text>
</comment>
<evidence type="ECO:0000256" key="1">
    <source>
        <dbReference type="ARBA" id="ARBA00001917"/>
    </source>
</evidence>
<organism evidence="5 6">
    <name type="scientific">Akkermansia muciniphila</name>
    <dbReference type="NCBI Taxonomy" id="239935"/>
    <lineage>
        <taxon>Bacteria</taxon>
        <taxon>Pseudomonadati</taxon>
        <taxon>Verrucomicrobiota</taxon>
        <taxon>Verrucomicrobiia</taxon>
        <taxon>Verrucomicrobiales</taxon>
        <taxon>Akkermansiaceae</taxon>
        <taxon>Akkermansia</taxon>
    </lineage>
</organism>
<dbReference type="EMBL" id="PJKN01000003">
    <property type="protein sequence ID" value="PNC56347.1"/>
    <property type="molecule type" value="Genomic_DNA"/>
</dbReference>
<evidence type="ECO:0000313" key="6">
    <source>
        <dbReference type="Proteomes" id="UP000235914"/>
    </source>
</evidence>
<dbReference type="InterPro" id="IPR002563">
    <property type="entry name" value="Flavin_Rdtase-like_dom"/>
</dbReference>
<dbReference type="InterPro" id="IPR012349">
    <property type="entry name" value="Split_barrel_FMN-bd"/>
</dbReference>
<dbReference type="Gene3D" id="2.30.110.10">
    <property type="entry name" value="Electron Transport, Fmn-binding Protein, Chain A"/>
    <property type="match status" value="1"/>
</dbReference>
<protein>
    <submittedName>
        <fullName evidence="5">Flavin reductase</fullName>
    </submittedName>
</protein>
<evidence type="ECO:0000256" key="3">
    <source>
        <dbReference type="ARBA" id="ARBA00038054"/>
    </source>
</evidence>
<comment type="similarity">
    <text evidence="3">Belongs to the flavoredoxin family.</text>
</comment>